<sequence length="76" mass="8612">MQTKYCEHGHILLGDTCSHCARRHRLAIAVRRAKATAGTGPNGTLTELRALKRMLEQALITEVEYDERRNFILASF</sequence>
<comment type="caution">
    <text evidence="1">The sequence shown here is derived from an EMBL/GenBank/DDBJ whole genome shotgun (WGS) entry which is preliminary data.</text>
</comment>
<organism evidence="1 2">
    <name type="scientific">Hymenobacter mellowenesis</name>
    <dbReference type="NCBI Taxonomy" id="3063995"/>
    <lineage>
        <taxon>Bacteria</taxon>
        <taxon>Pseudomonadati</taxon>
        <taxon>Bacteroidota</taxon>
        <taxon>Cytophagia</taxon>
        <taxon>Cytophagales</taxon>
        <taxon>Hymenobacteraceae</taxon>
        <taxon>Hymenobacter</taxon>
    </lineage>
</organism>
<proteinExistence type="predicted"/>
<reference evidence="1" key="1">
    <citation type="submission" date="2023-07" db="EMBL/GenBank/DDBJ databases">
        <authorList>
            <person name="Kim M.K."/>
        </authorList>
    </citation>
    <scope>NUCLEOTIDE SEQUENCE</scope>
    <source>
        <strain evidence="1">M29</strain>
    </source>
</reference>
<accession>A0ABT9AAT6</accession>
<dbReference type="Proteomes" id="UP001167796">
    <property type="component" value="Unassembled WGS sequence"/>
</dbReference>
<dbReference type="RefSeq" id="WP_305011627.1">
    <property type="nucleotide sequence ID" value="NZ_JAUQSX010000005.1"/>
</dbReference>
<dbReference type="EMBL" id="JAUQSX010000005">
    <property type="protein sequence ID" value="MDO7846944.1"/>
    <property type="molecule type" value="Genomic_DNA"/>
</dbReference>
<keyword evidence="2" id="KW-1185">Reference proteome</keyword>
<gene>
    <name evidence="1" type="ORF">Q5H92_11290</name>
</gene>
<name>A0ABT9AAT6_9BACT</name>
<evidence type="ECO:0000313" key="2">
    <source>
        <dbReference type="Proteomes" id="UP001167796"/>
    </source>
</evidence>
<evidence type="ECO:0000313" key="1">
    <source>
        <dbReference type="EMBL" id="MDO7846944.1"/>
    </source>
</evidence>
<evidence type="ECO:0008006" key="3">
    <source>
        <dbReference type="Google" id="ProtNLM"/>
    </source>
</evidence>
<protein>
    <recommendedName>
        <fullName evidence="3">SHOCT domain-containing protein</fullName>
    </recommendedName>
</protein>